<dbReference type="AlphaFoldDB" id="A0A251VNY4"/>
<dbReference type="GO" id="GO:0009791">
    <property type="term" value="P:post-embryonic development"/>
    <property type="evidence" value="ECO:0007669"/>
    <property type="project" value="UniProtKB-ARBA"/>
</dbReference>
<dbReference type="InterPro" id="IPR036879">
    <property type="entry name" value="TF_MADSbox_sf"/>
</dbReference>
<evidence type="ECO:0000256" key="7">
    <source>
        <dbReference type="ARBA" id="ARBA00053580"/>
    </source>
</evidence>
<dbReference type="PROSITE" id="PS51297">
    <property type="entry name" value="K_BOX"/>
    <property type="match status" value="1"/>
</dbReference>
<dbReference type="GO" id="GO:0000981">
    <property type="term" value="F:DNA-binding transcription factor activity, RNA polymerase II-specific"/>
    <property type="evidence" value="ECO:0000318"/>
    <property type="project" value="GO_Central"/>
</dbReference>
<dbReference type="InterPro" id="IPR050142">
    <property type="entry name" value="MADS-box/MEF2_TF"/>
</dbReference>
<dbReference type="InterPro" id="IPR002487">
    <property type="entry name" value="TF_Kbox"/>
</dbReference>
<dbReference type="Proteomes" id="UP000215914">
    <property type="component" value="Chromosome 1"/>
</dbReference>
<feature type="region of interest" description="Disordered" evidence="10">
    <location>
        <begin position="240"/>
        <end position="268"/>
    </location>
</feature>
<evidence type="ECO:0000256" key="4">
    <source>
        <dbReference type="ARBA" id="ARBA00023159"/>
    </source>
</evidence>
<protein>
    <recommendedName>
        <fullName evidence="8">Floral homeotic protein AGAMOUS</fullName>
    </recommendedName>
</protein>
<keyword evidence="6" id="KW-0539">Nucleus</keyword>
<evidence type="ECO:0000259" key="11">
    <source>
        <dbReference type="PROSITE" id="PS50066"/>
    </source>
</evidence>
<evidence type="ECO:0000313" key="14">
    <source>
        <dbReference type="Proteomes" id="UP000215914"/>
    </source>
</evidence>
<dbReference type="InParanoid" id="A0A251VNY4"/>
<dbReference type="EMBL" id="CM007890">
    <property type="protein sequence ID" value="OTG36421.1"/>
    <property type="molecule type" value="Genomic_DNA"/>
</dbReference>
<keyword evidence="9" id="KW-0175">Coiled coil</keyword>
<dbReference type="GO" id="GO:0006357">
    <property type="term" value="P:regulation of transcription by RNA polymerase II"/>
    <property type="evidence" value="ECO:0000318"/>
    <property type="project" value="GO_Central"/>
</dbReference>
<dbReference type="FunCoup" id="A0A251VNY4">
    <property type="interactions" value="38"/>
</dbReference>
<dbReference type="GO" id="GO:0048608">
    <property type="term" value="P:reproductive structure development"/>
    <property type="evidence" value="ECO:0007669"/>
    <property type="project" value="UniProtKB-ARBA"/>
</dbReference>
<proteinExistence type="predicted"/>
<keyword evidence="3" id="KW-0238">DNA-binding</keyword>
<keyword evidence="2" id="KW-0805">Transcription regulation</keyword>
<comment type="subcellular location">
    <subcellularLocation>
        <location evidence="1">Nucleus</location>
    </subcellularLocation>
</comment>
<evidence type="ECO:0000256" key="2">
    <source>
        <dbReference type="ARBA" id="ARBA00023015"/>
    </source>
</evidence>
<evidence type="ECO:0000256" key="5">
    <source>
        <dbReference type="ARBA" id="ARBA00023163"/>
    </source>
</evidence>
<dbReference type="InterPro" id="IPR033896">
    <property type="entry name" value="MEF2-like_N"/>
</dbReference>
<dbReference type="CDD" id="cd00265">
    <property type="entry name" value="MADS_MEF2_like"/>
    <property type="match status" value="1"/>
</dbReference>
<evidence type="ECO:0000256" key="8">
    <source>
        <dbReference type="ARBA" id="ARBA00070139"/>
    </source>
</evidence>
<gene>
    <name evidence="13" type="ORF">HannXRQ_Chr01g0007431</name>
</gene>
<dbReference type="InterPro" id="IPR002100">
    <property type="entry name" value="TF_MADSbox"/>
</dbReference>
<name>A0A251VNY4_HELAN</name>
<dbReference type="Pfam" id="PF01486">
    <property type="entry name" value="K-box"/>
    <property type="match status" value="1"/>
</dbReference>
<dbReference type="SUPFAM" id="SSF55455">
    <property type="entry name" value="SRF-like"/>
    <property type="match status" value="1"/>
</dbReference>
<dbReference type="PROSITE" id="PS50066">
    <property type="entry name" value="MADS_BOX_2"/>
    <property type="match status" value="1"/>
</dbReference>
<feature type="domain" description="MADS-box" evidence="11">
    <location>
        <begin position="63"/>
        <end position="123"/>
    </location>
</feature>
<sequence length="294" mass="33491">MDKRVVVYFINTHQPSHLPIPFSASFLIRFVGNPQKAERDIEKGVSSMSCPNDSGEISPQRKLGRGKIEIKRIENTTNRQVTFCKRRSGLLKKAYELSVLCDAEVALIVFSSRGRLYEYANNSVKGTIDRYKKACLDPPSSGSVSEANAQYYQQEAAKLRQQISNLQNQNRQFYMNIMGESLGNMQAKDLKNLETKLEKGISRIRAKKDELLFAEIEHSQKRGNELHNSNQFLRAKIAENQSAQQQHMSLMPGSSDYNLGQPHQPFDSRNYLQVNDLQPDNSYSRQDQTALQLV</sequence>
<dbReference type="STRING" id="4232.A0A251VNY4"/>
<evidence type="ECO:0000256" key="6">
    <source>
        <dbReference type="ARBA" id="ARBA00023242"/>
    </source>
</evidence>
<dbReference type="GO" id="GO:0045944">
    <property type="term" value="P:positive regulation of transcription by RNA polymerase II"/>
    <property type="evidence" value="ECO:0007669"/>
    <property type="project" value="InterPro"/>
</dbReference>
<feature type="coiled-coil region" evidence="9">
    <location>
        <begin position="149"/>
        <end position="210"/>
    </location>
</feature>
<dbReference type="Gene3D" id="3.40.1810.10">
    <property type="entry name" value="Transcription factor, MADS-box"/>
    <property type="match status" value="1"/>
</dbReference>
<keyword evidence="5" id="KW-0804">Transcription</keyword>
<evidence type="ECO:0000256" key="1">
    <source>
        <dbReference type="ARBA" id="ARBA00004123"/>
    </source>
</evidence>
<dbReference type="Pfam" id="PF00319">
    <property type="entry name" value="SRF-TF"/>
    <property type="match status" value="1"/>
</dbReference>
<dbReference type="OMA" id="KRETDLH"/>
<dbReference type="FunFam" id="3.40.1810.10:FF:000009">
    <property type="entry name" value="agamous-like MADS-box protein AGL11"/>
    <property type="match status" value="1"/>
</dbReference>
<evidence type="ECO:0000256" key="10">
    <source>
        <dbReference type="SAM" id="MobiDB-lite"/>
    </source>
</evidence>
<evidence type="ECO:0000313" key="13">
    <source>
        <dbReference type="EMBL" id="OTG36421.1"/>
    </source>
</evidence>
<keyword evidence="4" id="KW-0010">Activator</keyword>
<dbReference type="PANTHER" id="PTHR48019">
    <property type="entry name" value="SERUM RESPONSE FACTOR HOMOLOG"/>
    <property type="match status" value="1"/>
</dbReference>
<reference evidence="14" key="1">
    <citation type="journal article" date="2017" name="Nature">
        <title>The sunflower genome provides insights into oil metabolism, flowering and Asterid evolution.</title>
        <authorList>
            <person name="Badouin H."/>
            <person name="Gouzy J."/>
            <person name="Grassa C.J."/>
            <person name="Murat F."/>
            <person name="Staton S.E."/>
            <person name="Cottret L."/>
            <person name="Lelandais-Briere C."/>
            <person name="Owens G.L."/>
            <person name="Carrere S."/>
            <person name="Mayjonade B."/>
            <person name="Legrand L."/>
            <person name="Gill N."/>
            <person name="Kane N.C."/>
            <person name="Bowers J.E."/>
            <person name="Hubner S."/>
            <person name="Bellec A."/>
            <person name="Berard A."/>
            <person name="Berges H."/>
            <person name="Blanchet N."/>
            <person name="Boniface M.C."/>
            <person name="Brunel D."/>
            <person name="Catrice O."/>
            <person name="Chaidir N."/>
            <person name="Claudel C."/>
            <person name="Donnadieu C."/>
            <person name="Faraut T."/>
            <person name="Fievet G."/>
            <person name="Helmstetter N."/>
            <person name="King M."/>
            <person name="Knapp S.J."/>
            <person name="Lai Z."/>
            <person name="Le Paslier M.C."/>
            <person name="Lippi Y."/>
            <person name="Lorenzon L."/>
            <person name="Mandel J.R."/>
            <person name="Marage G."/>
            <person name="Marchand G."/>
            <person name="Marquand E."/>
            <person name="Bret-Mestries E."/>
            <person name="Morien E."/>
            <person name="Nambeesan S."/>
            <person name="Nguyen T."/>
            <person name="Pegot-Espagnet P."/>
            <person name="Pouilly N."/>
            <person name="Raftis F."/>
            <person name="Sallet E."/>
            <person name="Schiex T."/>
            <person name="Thomas J."/>
            <person name="Vandecasteele C."/>
            <person name="Vares D."/>
            <person name="Vear F."/>
            <person name="Vautrin S."/>
            <person name="Crespi M."/>
            <person name="Mangin B."/>
            <person name="Burke J.M."/>
            <person name="Salse J."/>
            <person name="Munos S."/>
            <person name="Vincourt P."/>
            <person name="Rieseberg L.H."/>
            <person name="Langlade N.B."/>
        </authorList>
    </citation>
    <scope>NUCLEOTIDE SEQUENCE [LARGE SCALE GENOMIC DNA]</scope>
    <source>
        <strain evidence="14">cv. SF193</strain>
    </source>
</reference>
<dbReference type="SMART" id="SM00432">
    <property type="entry name" value="MADS"/>
    <property type="match status" value="1"/>
</dbReference>
<comment type="function">
    <text evidence="7">Probable transcription factor involved in regulating genes that determines stamen and carpel development in wild-type flowers.</text>
</comment>
<keyword evidence="14" id="KW-1185">Reference proteome</keyword>
<evidence type="ECO:0000256" key="9">
    <source>
        <dbReference type="SAM" id="Coils"/>
    </source>
</evidence>
<dbReference type="GO" id="GO:0000978">
    <property type="term" value="F:RNA polymerase II cis-regulatory region sequence-specific DNA binding"/>
    <property type="evidence" value="ECO:0000318"/>
    <property type="project" value="GO_Central"/>
</dbReference>
<dbReference type="GO" id="GO:0046983">
    <property type="term" value="F:protein dimerization activity"/>
    <property type="evidence" value="ECO:0007669"/>
    <property type="project" value="InterPro"/>
</dbReference>
<dbReference type="PRINTS" id="PR00404">
    <property type="entry name" value="MADSDOMAIN"/>
</dbReference>
<organism evidence="13 14">
    <name type="scientific">Helianthus annuus</name>
    <name type="common">Common sunflower</name>
    <dbReference type="NCBI Taxonomy" id="4232"/>
    <lineage>
        <taxon>Eukaryota</taxon>
        <taxon>Viridiplantae</taxon>
        <taxon>Streptophyta</taxon>
        <taxon>Embryophyta</taxon>
        <taxon>Tracheophyta</taxon>
        <taxon>Spermatophyta</taxon>
        <taxon>Magnoliopsida</taxon>
        <taxon>eudicotyledons</taxon>
        <taxon>Gunneridae</taxon>
        <taxon>Pentapetalae</taxon>
        <taxon>asterids</taxon>
        <taxon>campanulids</taxon>
        <taxon>Asterales</taxon>
        <taxon>Asteraceae</taxon>
        <taxon>Asteroideae</taxon>
        <taxon>Heliantheae alliance</taxon>
        <taxon>Heliantheae</taxon>
        <taxon>Helianthus</taxon>
    </lineage>
</organism>
<feature type="domain" description="K-box" evidence="12">
    <location>
        <begin position="149"/>
        <end position="243"/>
    </location>
</feature>
<accession>A0A251VNY4</accession>
<dbReference type="PROSITE" id="PS00350">
    <property type="entry name" value="MADS_BOX_1"/>
    <property type="match status" value="1"/>
</dbReference>
<evidence type="ECO:0000256" key="3">
    <source>
        <dbReference type="ARBA" id="ARBA00023125"/>
    </source>
</evidence>
<evidence type="ECO:0000259" key="12">
    <source>
        <dbReference type="PROSITE" id="PS51297"/>
    </source>
</evidence>
<dbReference type="GO" id="GO:0005634">
    <property type="term" value="C:nucleus"/>
    <property type="evidence" value="ECO:0007669"/>
    <property type="project" value="UniProtKB-SubCell"/>
</dbReference>